<evidence type="ECO:0000259" key="4">
    <source>
        <dbReference type="PROSITE" id="PS50887"/>
    </source>
</evidence>
<dbReference type="SMART" id="SM00267">
    <property type="entry name" value="GGDEF"/>
    <property type="match status" value="1"/>
</dbReference>
<name>A0ABT0A1V8_9GAMM</name>
<dbReference type="InterPro" id="IPR000160">
    <property type="entry name" value="GGDEF_dom"/>
</dbReference>
<dbReference type="Pfam" id="PF05227">
    <property type="entry name" value="CHASE3"/>
    <property type="match status" value="1"/>
</dbReference>
<feature type="transmembrane region" description="Helical" evidence="3">
    <location>
        <begin position="181"/>
        <end position="201"/>
    </location>
</feature>
<dbReference type="InterPro" id="IPR029787">
    <property type="entry name" value="Nucleotide_cyclase"/>
</dbReference>
<dbReference type="NCBIfam" id="TIGR00254">
    <property type="entry name" value="GGDEF"/>
    <property type="match status" value="1"/>
</dbReference>
<sequence>MPHPMRTRYLLGFGLATGIMVLVGASIMLATQRFRADTQWVSHSQEVIGRLAQIRATLLDGISTQRSYLLTGNQAYRDQYQAVRPEIRAEVARLASLLADNPAQSQRASRLGDLIDKRLDSASEAVRVYDDAGLVDAQRYLGRNRGYELMLGIQQLMAQMQDDEQRLLAQRSRDSARSANILMVLGALGIPLSLLIMWAIYAQLSREVREREAAQAKAEDLNQDLGRSVSGLERATSDLREIGHYAGLLQGCRHVPEALEVTRVALGRLLPDVAGTVYLLRASQDYAEAEICWGEHLAPAHALLLPQECWALRRVQPHFVHDVHGGNACSHLDQPAAGVAVATACLPLSAQNLSLGFIYLSAPGPGPIARMEIASAAAEQLSLALGNLRLQETLRQQSIRDALTGLYNRRYLEESLPRELSRCERRKLPLALLMLDLDHFKAFNDAHGHDGGDALLAGFGRLLLASCRGEDIPCRYGGEEFILILPEADLRTATHRAEEIRTALEAMTVPHLQRTIGGSTVSIGIALFPQHAGTGDELKRMADAALYRAKRNGRNRVEVAGAA</sequence>
<feature type="domain" description="GGDEF" evidence="4">
    <location>
        <begin position="428"/>
        <end position="562"/>
    </location>
</feature>
<dbReference type="Proteomes" id="UP001165423">
    <property type="component" value="Unassembled WGS sequence"/>
</dbReference>
<dbReference type="SUPFAM" id="SSF55781">
    <property type="entry name" value="GAF domain-like"/>
    <property type="match status" value="1"/>
</dbReference>
<evidence type="ECO:0000313" key="6">
    <source>
        <dbReference type="Proteomes" id="UP001165423"/>
    </source>
</evidence>
<comment type="caution">
    <text evidence="5">The sequence shown here is derived from an EMBL/GenBank/DDBJ whole genome shotgun (WGS) entry which is preliminary data.</text>
</comment>
<accession>A0ABT0A1V8</accession>
<dbReference type="CDD" id="cd19410">
    <property type="entry name" value="HK9-like_sensor"/>
    <property type="match status" value="1"/>
</dbReference>
<dbReference type="SUPFAM" id="SSF55073">
    <property type="entry name" value="Nucleotide cyclase"/>
    <property type="match status" value="1"/>
</dbReference>
<dbReference type="InterPro" id="IPR003018">
    <property type="entry name" value="GAF"/>
</dbReference>
<dbReference type="InterPro" id="IPR029016">
    <property type="entry name" value="GAF-like_dom_sf"/>
</dbReference>
<dbReference type="Gene3D" id="3.30.70.270">
    <property type="match status" value="1"/>
</dbReference>
<gene>
    <name evidence="5" type="ORF">MQC88_03050</name>
</gene>
<reference evidence="5 6" key="1">
    <citation type="submission" date="2022-03" db="EMBL/GenBank/DDBJ databases">
        <title>Luteimonas soily sp. nov., a novel bacterium isolated from the soil.</title>
        <authorList>
            <person name="Zhang X."/>
        </authorList>
    </citation>
    <scope>NUCLEOTIDE SEQUENCE [LARGE SCALE GENOMIC DNA]</scope>
    <source>
        <strain evidence="5 6">50</strain>
    </source>
</reference>
<dbReference type="Gene3D" id="3.30.450.40">
    <property type="match status" value="1"/>
</dbReference>
<evidence type="ECO:0000256" key="1">
    <source>
        <dbReference type="ARBA" id="ARBA00012528"/>
    </source>
</evidence>
<dbReference type="EC" id="2.7.7.65" evidence="1"/>
<dbReference type="SMART" id="SM00065">
    <property type="entry name" value="GAF"/>
    <property type="match status" value="1"/>
</dbReference>
<comment type="catalytic activity">
    <reaction evidence="2">
        <text>2 GTP = 3',3'-c-di-GMP + 2 diphosphate</text>
        <dbReference type="Rhea" id="RHEA:24898"/>
        <dbReference type="ChEBI" id="CHEBI:33019"/>
        <dbReference type="ChEBI" id="CHEBI:37565"/>
        <dbReference type="ChEBI" id="CHEBI:58805"/>
        <dbReference type="EC" id="2.7.7.65"/>
    </reaction>
</comment>
<keyword evidence="3" id="KW-0812">Transmembrane</keyword>
<dbReference type="RefSeq" id="WP_243319134.1">
    <property type="nucleotide sequence ID" value="NZ_JALGCL010000001.1"/>
</dbReference>
<organism evidence="5 6">
    <name type="scientific">Cognatiluteimonas sedimenti</name>
    <dbReference type="NCBI Taxonomy" id="2927791"/>
    <lineage>
        <taxon>Bacteria</taxon>
        <taxon>Pseudomonadati</taxon>
        <taxon>Pseudomonadota</taxon>
        <taxon>Gammaproteobacteria</taxon>
        <taxon>Lysobacterales</taxon>
        <taxon>Lysobacteraceae</taxon>
        <taxon>Cognatiluteimonas</taxon>
    </lineage>
</organism>
<evidence type="ECO:0000256" key="3">
    <source>
        <dbReference type="SAM" id="Phobius"/>
    </source>
</evidence>
<dbReference type="InterPro" id="IPR007891">
    <property type="entry name" value="CHASE3"/>
</dbReference>
<keyword evidence="3" id="KW-1133">Transmembrane helix</keyword>
<dbReference type="PANTHER" id="PTHR45138:SF9">
    <property type="entry name" value="DIGUANYLATE CYCLASE DGCM-RELATED"/>
    <property type="match status" value="1"/>
</dbReference>
<dbReference type="PROSITE" id="PS50887">
    <property type="entry name" value="GGDEF"/>
    <property type="match status" value="1"/>
</dbReference>
<dbReference type="InterPro" id="IPR043128">
    <property type="entry name" value="Rev_trsase/Diguanyl_cyclase"/>
</dbReference>
<proteinExistence type="predicted"/>
<protein>
    <recommendedName>
        <fullName evidence="1">diguanylate cyclase</fullName>
        <ecNumber evidence="1">2.7.7.65</ecNumber>
    </recommendedName>
</protein>
<evidence type="ECO:0000256" key="2">
    <source>
        <dbReference type="ARBA" id="ARBA00034247"/>
    </source>
</evidence>
<dbReference type="Pfam" id="PF00990">
    <property type="entry name" value="GGDEF"/>
    <property type="match status" value="1"/>
</dbReference>
<keyword evidence="3" id="KW-0472">Membrane</keyword>
<dbReference type="PANTHER" id="PTHR45138">
    <property type="entry name" value="REGULATORY COMPONENTS OF SENSORY TRANSDUCTION SYSTEM"/>
    <property type="match status" value="1"/>
</dbReference>
<dbReference type="InterPro" id="IPR050469">
    <property type="entry name" value="Diguanylate_Cyclase"/>
</dbReference>
<dbReference type="CDD" id="cd01949">
    <property type="entry name" value="GGDEF"/>
    <property type="match status" value="1"/>
</dbReference>
<feature type="transmembrane region" description="Helical" evidence="3">
    <location>
        <begin position="12"/>
        <end position="30"/>
    </location>
</feature>
<keyword evidence="6" id="KW-1185">Reference proteome</keyword>
<evidence type="ECO:0000313" key="5">
    <source>
        <dbReference type="EMBL" id="MCJ0824946.1"/>
    </source>
</evidence>
<dbReference type="EMBL" id="JALGCL010000001">
    <property type="protein sequence ID" value="MCJ0824946.1"/>
    <property type="molecule type" value="Genomic_DNA"/>
</dbReference>